<keyword evidence="13 15" id="KW-0694">RNA-binding</keyword>
<proteinExistence type="inferred from homology"/>
<evidence type="ECO:0000256" key="16">
    <source>
        <dbReference type="SAM" id="MobiDB-lite"/>
    </source>
</evidence>
<evidence type="ECO:0000256" key="4">
    <source>
        <dbReference type="ARBA" id="ARBA00022555"/>
    </source>
</evidence>
<dbReference type="Proteomes" id="UP000678393">
    <property type="component" value="Unassembled WGS sequence"/>
</dbReference>
<feature type="compositionally biased region" description="Basic and acidic residues" evidence="16">
    <location>
        <begin position="452"/>
        <end position="466"/>
    </location>
</feature>
<dbReference type="EMBL" id="CAJHNH020000870">
    <property type="protein sequence ID" value="CAG5120280.1"/>
    <property type="molecule type" value="Genomic_DNA"/>
</dbReference>
<accession>A0A8S3YYK5</accession>
<keyword evidence="5 15" id="KW-0489">Methyltransferase</keyword>
<dbReference type="InterPro" id="IPR042296">
    <property type="entry name" value="tRNA_met_Trm1_C"/>
</dbReference>
<reference evidence="17" key="1">
    <citation type="submission" date="2021-04" db="EMBL/GenBank/DDBJ databases">
        <authorList>
            <consortium name="Molecular Ecology Group"/>
        </authorList>
    </citation>
    <scope>NUCLEOTIDE SEQUENCE</scope>
</reference>
<dbReference type="Gene3D" id="3.40.50.150">
    <property type="entry name" value="Vaccinia Virus protein VP39"/>
    <property type="match status" value="1"/>
</dbReference>
<dbReference type="InterPro" id="IPR029063">
    <property type="entry name" value="SAM-dependent_MTases_sf"/>
</dbReference>
<evidence type="ECO:0000256" key="12">
    <source>
        <dbReference type="ARBA" id="ARBA00022843"/>
    </source>
</evidence>
<keyword evidence="4 15" id="KW-0820">tRNA-binding</keyword>
<keyword evidence="10" id="KW-0863">Zinc-finger</keyword>
<comment type="caution">
    <text evidence="17">The sequence shown here is derived from an EMBL/GenBank/DDBJ whole genome shotgun (WGS) entry which is preliminary data.</text>
</comment>
<keyword evidence="18" id="KW-1185">Reference proteome</keyword>
<keyword evidence="8 15" id="KW-0819">tRNA processing</keyword>
<dbReference type="Gene3D" id="3.30.56.70">
    <property type="entry name" value="N2,N2-dimethylguanosine tRNA methyltransferase, C-terminal domain"/>
    <property type="match status" value="1"/>
</dbReference>
<dbReference type="PANTHER" id="PTHR10631">
    <property type="entry name" value="N 2 ,N 2 -DIMETHYLGUANOSINE TRNA METHYLTRANSFERASE"/>
    <property type="match status" value="1"/>
</dbReference>
<evidence type="ECO:0000256" key="13">
    <source>
        <dbReference type="ARBA" id="ARBA00022884"/>
    </source>
</evidence>
<evidence type="ECO:0000256" key="9">
    <source>
        <dbReference type="ARBA" id="ARBA00022723"/>
    </source>
</evidence>
<dbReference type="OrthoDB" id="6349953at2759"/>
<dbReference type="GO" id="GO:0160104">
    <property type="term" value="F:tRNA (guanine(26)-N2)-dimethyltransferase activity"/>
    <property type="evidence" value="ECO:0007669"/>
    <property type="project" value="UniProtKB-UniRule"/>
</dbReference>
<feature type="region of interest" description="Disordered" evidence="16">
    <location>
        <begin position="395"/>
        <end position="475"/>
    </location>
</feature>
<evidence type="ECO:0000256" key="15">
    <source>
        <dbReference type="PROSITE-ProRule" id="PRU00958"/>
    </source>
</evidence>
<keyword evidence="7 15" id="KW-0949">S-adenosyl-L-methionine</keyword>
<dbReference type="Pfam" id="PF02005">
    <property type="entry name" value="TRM"/>
    <property type="match status" value="1"/>
</dbReference>
<dbReference type="GO" id="GO:0008270">
    <property type="term" value="F:zinc ion binding"/>
    <property type="evidence" value="ECO:0007669"/>
    <property type="project" value="UniProtKB-KW"/>
</dbReference>
<keyword evidence="11" id="KW-0862">Zinc</keyword>
<dbReference type="GO" id="GO:0000049">
    <property type="term" value="F:tRNA binding"/>
    <property type="evidence" value="ECO:0007669"/>
    <property type="project" value="UniProtKB-UniRule"/>
</dbReference>
<evidence type="ECO:0000256" key="5">
    <source>
        <dbReference type="ARBA" id="ARBA00022603"/>
    </source>
</evidence>
<evidence type="ECO:0000313" key="17">
    <source>
        <dbReference type="EMBL" id="CAG5120280.1"/>
    </source>
</evidence>
<comment type="similarity">
    <text evidence="15">Belongs to the class I-like SAM-binding methyltransferase superfamily. Trm1 family.</text>
</comment>
<keyword evidence="14" id="KW-0539">Nucleus</keyword>
<dbReference type="GO" id="GO:0005730">
    <property type="term" value="C:nucleolus"/>
    <property type="evidence" value="ECO:0007669"/>
    <property type="project" value="UniProtKB-SubCell"/>
</dbReference>
<keyword evidence="12" id="KW-0832">Ubl conjugation</keyword>
<sequence>MDVDETTKTVTELGVCIEDFTGDKPKTKMKCYNSKLKIFREFILATVSALVEIKSNHVYAKTDKERLSQSQVYALDALACTGVAGIQWKKHLSSHVHVTLADHDDTDKMVANAQANFLSCTEHKLNPLRVSGELVGLQGEKEVHYIQAEAKAVLMMEQYNFIYLSSNKNCASYFEPALHSMTSDGILCVIVPDISLFARTPHVVQRFFAADVVKTEYLKELAARIVLASLARAAARCLKGISPQYVVSHEDHLLICVKVSRGHNAADSSLKEIEKLLHCRLCEERVFMPNQLAPHEDPYSLLPCTCKKNNPGKTAVILGPAWKGHISDPDFLSRLQRQAKPLSLSTKFVEIASMLIKESLCAKSDTIRPVGFNSRPDLSSTEKDSNNCNSEAEHVNVHTSTSADAAENQSDSTSEAGPTDKLATPDHVEETLEASNGEVHAKEDVQEQTDVDSERQKRKAEDDVNKMKSKRQRKADVTKSTNVAFYYNVTKFRKTNLPKLDKLVTILHCRGHRASRTHFDSCAIRTSATVDEFLHIFG</sequence>
<evidence type="ECO:0000256" key="6">
    <source>
        <dbReference type="ARBA" id="ARBA00022679"/>
    </source>
</evidence>
<evidence type="ECO:0000256" key="2">
    <source>
        <dbReference type="ARBA" id="ARBA00022499"/>
    </source>
</evidence>
<evidence type="ECO:0000256" key="3">
    <source>
        <dbReference type="ARBA" id="ARBA00022553"/>
    </source>
</evidence>
<evidence type="ECO:0000256" key="11">
    <source>
        <dbReference type="ARBA" id="ARBA00022833"/>
    </source>
</evidence>
<evidence type="ECO:0000313" key="18">
    <source>
        <dbReference type="Proteomes" id="UP000678393"/>
    </source>
</evidence>
<comment type="subcellular location">
    <subcellularLocation>
        <location evidence="1">Nucleus</location>
        <location evidence="1">Nucleolus</location>
    </subcellularLocation>
</comment>
<evidence type="ECO:0000256" key="1">
    <source>
        <dbReference type="ARBA" id="ARBA00004604"/>
    </source>
</evidence>
<dbReference type="InterPro" id="IPR002905">
    <property type="entry name" value="Trm1"/>
</dbReference>
<protein>
    <recommendedName>
        <fullName evidence="15">tRNA (guanine(26)-N(2))-dimethyltransferase</fullName>
        <ecNumber evidence="15">2.1.1.216</ecNumber>
    </recommendedName>
</protein>
<dbReference type="PROSITE" id="PS51626">
    <property type="entry name" value="SAM_MT_TRM1"/>
    <property type="match status" value="1"/>
</dbReference>
<keyword evidence="3" id="KW-0597">Phosphoprotein</keyword>
<evidence type="ECO:0000256" key="14">
    <source>
        <dbReference type="ARBA" id="ARBA00023242"/>
    </source>
</evidence>
<name>A0A8S3YYK5_9EUPU</name>
<comment type="catalytic activity">
    <reaction evidence="15">
        <text>guanosine(26) in tRNA + 2 S-adenosyl-L-methionine = N(2)-dimethylguanosine(26) in tRNA + 2 S-adenosyl-L-homocysteine + 2 H(+)</text>
        <dbReference type="Rhea" id="RHEA:43140"/>
        <dbReference type="Rhea" id="RHEA-COMP:10359"/>
        <dbReference type="Rhea" id="RHEA-COMP:10360"/>
        <dbReference type="ChEBI" id="CHEBI:15378"/>
        <dbReference type="ChEBI" id="CHEBI:57856"/>
        <dbReference type="ChEBI" id="CHEBI:59789"/>
        <dbReference type="ChEBI" id="CHEBI:74269"/>
        <dbReference type="ChEBI" id="CHEBI:74513"/>
        <dbReference type="EC" id="2.1.1.216"/>
    </reaction>
</comment>
<keyword evidence="9" id="KW-0479">Metal-binding</keyword>
<dbReference type="GO" id="GO:0002940">
    <property type="term" value="P:tRNA N2-guanine methylation"/>
    <property type="evidence" value="ECO:0007669"/>
    <property type="project" value="TreeGrafter"/>
</dbReference>
<keyword evidence="2" id="KW-1017">Isopeptide bond</keyword>
<evidence type="ECO:0000256" key="10">
    <source>
        <dbReference type="ARBA" id="ARBA00022771"/>
    </source>
</evidence>
<dbReference type="PANTHER" id="PTHR10631:SF1">
    <property type="entry name" value="TRMT1-LIKE PROTEIN"/>
    <property type="match status" value="1"/>
</dbReference>
<evidence type="ECO:0000256" key="8">
    <source>
        <dbReference type="ARBA" id="ARBA00022694"/>
    </source>
</evidence>
<dbReference type="SUPFAM" id="SSF53335">
    <property type="entry name" value="S-adenosyl-L-methionine-dependent methyltransferases"/>
    <property type="match status" value="1"/>
</dbReference>
<gene>
    <name evidence="17" type="ORF">CUNI_LOCUS5838</name>
</gene>
<dbReference type="EC" id="2.1.1.216" evidence="15"/>
<keyword evidence="6 15" id="KW-0808">Transferase</keyword>
<dbReference type="AlphaFoldDB" id="A0A8S3YYK5"/>
<feature type="compositionally biased region" description="Polar residues" evidence="16">
    <location>
        <begin position="397"/>
        <end position="416"/>
    </location>
</feature>
<evidence type="ECO:0000256" key="7">
    <source>
        <dbReference type="ARBA" id="ARBA00022691"/>
    </source>
</evidence>
<organism evidence="17 18">
    <name type="scientific">Candidula unifasciata</name>
    <dbReference type="NCBI Taxonomy" id="100452"/>
    <lineage>
        <taxon>Eukaryota</taxon>
        <taxon>Metazoa</taxon>
        <taxon>Spiralia</taxon>
        <taxon>Lophotrochozoa</taxon>
        <taxon>Mollusca</taxon>
        <taxon>Gastropoda</taxon>
        <taxon>Heterobranchia</taxon>
        <taxon>Euthyneura</taxon>
        <taxon>Panpulmonata</taxon>
        <taxon>Eupulmonata</taxon>
        <taxon>Stylommatophora</taxon>
        <taxon>Helicina</taxon>
        <taxon>Helicoidea</taxon>
        <taxon>Geomitridae</taxon>
        <taxon>Candidula</taxon>
    </lineage>
</organism>